<protein>
    <submittedName>
        <fullName evidence="2">LytTR family transcriptional regulator</fullName>
    </submittedName>
</protein>
<keyword evidence="3" id="KW-1185">Reference proteome</keyword>
<accession>A0A3A9ATN2</accession>
<dbReference type="RefSeq" id="WP_120471558.1">
    <property type="nucleotide sequence ID" value="NZ_RAYQ01000020.1"/>
</dbReference>
<dbReference type="Gene3D" id="2.40.50.1020">
    <property type="entry name" value="LytTr DNA-binding domain"/>
    <property type="match status" value="1"/>
</dbReference>
<dbReference type="OrthoDB" id="3186525at2"/>
<dbReference type="InterPro" id="IPR007492">
    <property type="entry name" value="LytTR_DNA-bd_dom"/>
</dbReference>
<dbReference type="SMART" id="SM00850">
    <property type="entry name" value="LytTR"/>
    <property type="match status" value="1"/>
</dbReference>
<dbReference type="InterPro" id="IPR046947">
    <property type="entry name" value="LytR-like"/>
</dbReference>
<dbReference type="GO" id="GO:0000156">
    <property type="term" value="F:phosphorelay response regulator activity"/>
    <property type="evidence" value="ECO:0007669"/>
    <property type="project" value="InterPro"/>
</dbReference>
<evidence type="ECO:0000313" key="2">
    <source>
        <dbReference type="EMBL" id="RKI89705.1"/>
    </source>
</evidence>
<organism evidence="2 3">
    <name type="scientific">Parablautia intestinalis</name>
    <dbReference type="NCBI Taxonomy" id="2320100"/>
    <lineage>
        <taxon>Bacteria</taxon>
        <taxon>Bacillati</taxon>
        <taxon>Bacillota</taxon>
        <taxon>Clostridia</taxon>
        <taxon>Lachnospirales</taxon>
        <taxon>Lachnospiraceae</taxon>
        <taxon>Parablautia</taxon>
    </lineage>
</organism>
<dbReference type="PROSITE" id="PS50930">
    <property type="entry name" value="HTH_LYTTR"/>
    <property type="match status" value="1"/>
</dbReference>
<dbReference type="EMBL" id="RAYQ01000020">
    <property type="protein sequence ID" value="RKI89705.1"/>
    <property type="molecule type" value="Genomic_DNA"/>
</dbReference>
<dbReference type="Proteomes" id="UP000280696">
    <property type="component" value="Unassembled WGS sequence"/>
</dbReference>
<evidence type="ECO:0000259" key="1">
    <source>
        <dbReference type="PROSITE" id="PS50930"/>
    </source>
</evidence>
<feature type="domain" description="HTH LytTR-type" evidence="1">
    <location>
        <begin position="41"/>
        <end position="145"/>
    </location>
</feature>
<proteinExistence type="predicted"/>
<evidence type="ECO:0000313" key="3">
    <source>
        <dbReference type="Proteomes" id="UP000280696"/>
    </source>
</evidence>
<dbReference type="PANTHER" id="PTHR37299">
    <property type="entry name" value="TRANSCRIPTIONAL REGULATOR-RELATED"/>
    <property type="match status" value="1"/>
</dbReference>
<dbReference type="Pfam" id="PF04397">
    <property type="entry name" value="LytTR"/>
    <property type="match status" value="1"/>
</dbReference>
<dbReference type="AlphaFoldDB" id="A0A3A9ATN2"/>
<dbReference type="PANTHER" id="PTHR37299:SF4">
    <property type="entry name" value="TRANSCRIPTIONAL REGULATOR"/>
    <property type="match status" value="1"/>
</dbReference>
<reference evidence="2 3" key="1">
    <citation type="submission" date="2018-09" db="EMBL/GenBank/DDBJ databases">
        <title>Murine metabolic-syndrome-specific gut microbial biobank.</title>
        <authorList>
            <person name="Liu C."/>
        </authorList>
    </citation>
    <scope>NUCLEOTIDE SEQUENCE [LARGE SCALE GENOMIC DNA]</scope>
    <source>
        <strain evidence="2 3">0.1xD8-82</strain>
    </source>
</reference>
<name>A0A3A9ATN2_9FIRM</name>
<comment type="caution">
    <text evidence="2">The sequence shown here is derived from an EMBL/GenBank/DDBJ whole genome shotgun (WGS) entry which is preliminary data.</text>
</comment>
<dbReference type="GO" id="GO:0003677">
    <property type="term" value="F:DNA binding"/>
    <property type="evidence" value="ECO:0007669"/>
    <property type="project" value="InterPro"/>
</dbReference>
<gene>
    <name evidence="2" type="ORF">D7V94_17290</name>
</gene>
<sequence>MKLTIHQDLAVSETEIIINCAHVDGRLRHLIEMIRQHGFSLTGYQEEKEYQIPLEQIYFMDSADGKTFLYLEKEVYFCRDTLAALEEKLLHTSFIRISKNCIINTDYLKSVRPLYNHRLEAFLVNGETQIVTRNYIEVLKNKLKGENL</sequence>